<organism evidence="8 9">
    <name type="scientific">Corynebacterium uropygiale</name>
    <dbReference type="NCBI Taxonomy" id="1775911"/>
    <lineage>
        <taxon>Bacteria</taxon>
        <taxon>Bacillati</taxon>
        <taxon>Actinomycetota</taxon>
        <taxon>Actinomycetes</taxon>
        <taxon>Mycobacteriales</taxon>
        <taxon>Corynebacteriaceae</taxon>
        <taxon>Corynebacterium</taxon>
    </lineage>
</organism>
<sequence length="253" mass="26736">MHTFAAYLQQELRRIVRKPDLLIFTVALPGALYLMFGTTSSGDADAAGHGNTAAVVMTSMALYGAAGVAISIAGAITLERQSGWVRQLRLAGLSQRAWLGGKIIMAALMATFSVLLVFSLGAATGSHMDGAGRWAATVVLILVAAAPMTLFGLAMALVLPTDSAIPIASGLLVVFSFLGNLFVPLHGALAEFSRFTPMYGSAILARWPQLSGEYYHDGMAQQETLTAALFSIAVWSAVWALVCVRGARRMTAR</sequence>
<dbReference type="Pfam" id="PF01061">
    <property type="entry name" value="ABC2_membrane"/>
    <property type="match status" value="1"/>
</dbReference>
<accession>A0A9X1QPF2</accession>
<comment type="subcellular location">
    <subcellularLocation>
        <location evidence="1">Membrane</location>
        <topology evidence="1">Multi-pass membrane protein</topology>
    </subcellularLocation>
</comment>
<keyword evidence="4 6" id="KW-0472">Membrane</keyword>
<name>A0A9X1QPF2_9CORY</name>
<dbReference type="AlphaFoldDB" id="A0A9X1QPF2"/>
<feature type="transmembrane region" description="Helical" evidence="6">
    <location>
        <begin position="21"/>
        <end position="40"/>
    </location>
</feature>
<feature type="transmembrane region" description="Helical" evidence="6">
    <location>
        <begin position="60"/>
        <end position="78"/>
    </location>
</feature>
<keyword evidence="9" id="KW-1185">Reference proteome</keyword>
<dbReference type="PIRSF" id="PIRSF006648">
    <property type="entry name" value="DrrB"/>
    <property type="match status" value="1"/>
</dbReference>
<dbReference type="EMBL" id="JAKGSI010000001">
    <property type="protein sequence ID" value="MCF4005770.1"/>
    <property type="molecule type" value="Genomic_DNA"/>
</dbReference>
<dbReference type="InterPro" id="IPR000412">
    <property type="entry name" value="ABC_2_transport"/>
</dbReference>
<evidence type="ECO:0000259" key="7">
    <source>
        <dbReference type="Pfam" id="PF01061"/>
    </source>
</evidence>
<evidence type="ECO:0000256" key="6">
    <source>
        <dbReference type="SAM" id="Phobius"/>
    </source>
</evidence>
<feature type="transmembrane region" description="Helical" evidence="6">
    <location>
        <begin position="171"/>
        <end position="189"/>
    </location>
</feature>
<dbReference type="Proteomes" id="UP001139336">
    <property type="component" value="Unassembled WGS sequence"/>
</dbReference>
<evidence type="ECO:0000256" key="5">
    <source>
        <dbReference type="ARBA" id="ARBA00023251"/>
    </source>
</evidence>
<dbReference type="GO" id="GO:0140359">
    <property type="term" value="F:ABC-type transporter activity"/>
    <property type="evidence" value="ECO:0007669"/>
    <property type="project" value="InterPro"/>
</dbReference>
<feature type="domain" description="ABC-2 type transporter transmembrane" evidence="7">
    <location>
        <begin position="4"/>
        <end position="186"/>
    </location>
</feature>
<feature type="transmembrane region" description="Helical" evidence="6">
    <location>
        <begin position="99"/>
        <end position="122"/>
    </location>
</feature>
<evidence type="ECO:0000256" key="2">
    <source>
        <dbReference type="ARBA" id="ARBA00022692"/>
    </source>
</evidence>
<dbReference type="RefSeq" id="WP_236117573.1">
    <property type="nucleotide sequence ID" value="NZ_JAKGSI010000001.1"/>
</dbReference>
<evidence type="ECO:0000313" key="8">
    <source>
        <dbReference type="EMBL" id="MCF4005770.1"/>
    </source>
</evidence>
<keyword evidence="2 6" id="KW-0812">Transmembrane</keyword>
<dbReference type="InterPro" id="IPR013525">
    <property type="entry name" value="ABC2_TM"/>
</dbReference>
<gene>
    <name evidence="8" type="ORF">L1O03_01075</name>
</gene>
<dbReference type="GO" id="GO:0043190">
    <property type="term" value="C:ATP-binding cassette (ABC) transporter complex"/>
    <property type="evidence" value="ECO:0007669"/>
    <property type="project" value="InterPro"/>
</dbReference>
<reference evidence="8" key="1">
    <citation type="submission" date="2022-01" db="EMBL/GenBank/DDBJ databases">
        <title>Corynebacterium sp. nov isolated from isolated from the feces of the greater white-fronted geese (Anser albifrons) at Poyang Lake, PR China.</title>
        <authorList>
            <person name="Liu Q."/>
        </authorList>
    </citation>
    <scope>NUCLEOTIDE SEQUENCE</scope>
    <source>
        <strain evidence="8">JCM 32435</strain>
    </source>
</reference>
<proteinExistence type="predicted"/>
<evidence type="ECO:0000256" key="3">
    <source>
        <dbReference type="ARBA" id="ARBA00022989"/>
    </source>
</evidence>
<keyword evidence="5" id="KW-0046">Antibiotic resistance</keyword>
<protein>
    <submittedName>
        <fullName evidence="8">ABC transporter permease</fullName>
    </submittedName>
</protein>
<comment type="caution">
    <text evidence="8">The sequence shown here is derived from an EMBL/GenBank/DDBJ whole genome shotgun (WGS) entry which is preliminary data.</text>
</comment>
<keyword evidence="3 6" id="KW-1133">Transmembrane helix</keyword>
<dbReference type="GO" id="GO:0046677">
    <property type="term" value="P:response to antibiotic"/>
    <property type="evidence" value="ECO:0007669"/>
    <property type="project" value="UniProtKB-KW"/>
</dbReference>
<feature type="transmembrane region" description="Helical" evidence="6">
    <location>
        <begin position="134"/>
        <end position="159"/>
    </location>
</feature>
<evidence type="ECO:0000256" key="1">
    <source>
        <dbReference type="ARBA" id="ARBA00004141"/>
    </source>
</evidence>
<feature type="transmembrane region" description="Helical" evidence="6">
    <location>
        <begin position="225"/>
        <end position="244"/>
    </location>
</feature>
<evidence type="ECO:0000256" key="4">
    <source>
        <dbReference type="ARBA" id="ARBA00023136"/>
    </source>
</evidence>
<evidence type="ECO:0000313" key="9">
    <source>
        <dbReference type="Proteomes" id="UP001139336"/>
    </source>
</evidence>